<dbReference type="PROSITE" id="PS51186">
    <property type="entry name" value="GNAT"/>
    <property type="match status" value="1"/>
</dbReference>
<dbReference type="Pfam" id="PF13527">
    <property type="entry name" value="Acetyltransf_9"/>
    <property type="match status" value="1"/>
</dbReference>
<dbReference type="NCBIfam" id="NF002367">
    <property type="entry name" value="PRK01346.1-4"/>
    <property type="match status" value="1"/>
</dbReference>
<feature type="binding site" evidence="5">
    <location>
        <begin position="86"/>
        <end position="91"/>
    </location>
    <ligand>
        <name>acetyl-CoA</name>
        <dbReference type="ChEBI" id="CHEBI:57288"/>
    </ligand>
</feature>
<comment type="caution">
    <text evidence="7">The sequence shown here is derived from an EMBL/GenBank/DDBJ whole genome shotgun (WGS) entry which is preliminary data.</text>
</comment>
<dbReference type="SUPFAM" id="SSF55729">
    <property type="entry name" value="Acyl-CoA N-acyltransferases (Nat)"/>
    <property type="match status" value="1"/>
</dbReference>
<dbReference type="PANTHER" id="PTHR37817:SF1">
    <property type="entry name" value="N-ACETYLTRANSFERASE EIS"/>
    <property type="match status" value="1"/>
</dbReference>
<dbReference type="Pfam" id="PF17668">
    <property type="entry name" value="Acetyltransf_17"/>
    <property type="match status" value="1"/>
</dbReference>
<gene>
    <name evidence="7" type="ORF">MPHL21000_21160</name>
</gene>
<feature type="active site" description="Proton donor" evidence="5">
    <location>
        <position position="118"/>
    </location>
</feature>
<keyword evidence="4 5" id="KW-0012">Acyltransferase</keyword>
<keyword evidence="8" id="KW-1185">Reference proteome</keyword>
<dbReference type="EMBL" id="ANBP01000044">
    <property type="protein sequence ID" value="KAB7752481.1"/>
    <property type="molecule type" value="Genomic_DNA"/>
</dbReference>
<comment type="similarity">
    <text evidence="1 5">Belongs to the acetyltransferase Eis family.</text>
</comment>
<dbReference type="Pfam" id="PF13530">
    <property type="entry name" value="SCP2_2"/>
    <property type="match status" value="1"/>
</dbReference>
<evidence type="ECO:0000256" key="5">
    <source>
        <dbReference type="HAMAP-Rule" id="MF_01812"/>
    </source>
</evidence>
<dbReference type="InterPro" id="IPR016181">
    <property type="entry name" value="Acyl_CoA_acyltransferase"/>
</dbReference>
<dbReference type="InterPro" id="IPR025559">
    <property type="entry name" value="Eis_dom"/>
</dbReference>
<keyword evidence="2" id="KW-1036">Host cytoplasmic vesicle</keyword>
<evidence type="ECO:0000259" key="6">
    <source>
        <dbReference type="PROSITE" id="PS51186"/>
    </source>
</evidence>
<dbReference type="SUPFAM" id="SSF55718">
    <property type="entry name" value="SCP-like"/>
    <property type="match status" value="1"/>
</dbReference>
<dbReference type="InterPro" id="IPR036527">
    <property type="entry name" value="SCP2_sterol-bd_dom_sf"/>
</dbReference>
<sequence length="391" mass="42267">MIRTATDADWTALARLDATCFGTFTPPDAIAAWRSLIPADGSVVACDGDDIVGMAHLLDLRLTVPGGAQLPMAGVTFVAVSPTHRRRGLLRALLAELHDRIARRYPIAGLTASEGGIYGRFGYGPATVEQEFTVERRRAEFRADAPDPGGVRIVAAAEQREALTEIYERWRAATPGGLPRPAAVWDEILADREEDRHGGSPWFTLLHRDGYVLYRVHGEDPMTVRVGDFVSATGDARIALCRALLGLDLMETVRFTTHRADPLPYLLADARAARVTGQSDALWLRIVDVPAALQARTYQADVSVVLQVDDGSHGSGGRFALRVSDGRARCERTDAPADVELGLDVLGSLYLGAHRASAFAAANRLRGARDVVRTLDAAFAADVEAELGYVF</sequence>
<dbReference type="GO" id="GO:0030649">
    <property type="term" value="P:aminoglycoside antibiotic catabolic process"/>
    <property type="evidence" value="ECO:0007669"/>
    <property type="project" value="TreeGrafter"/>
</dbReference>
<dbReference type="HAMAP" id="MF_01812">
    <property type="entry name" value="Eis"/>
    <property type="match status" value="1"/>
</dbReference>
<dbReference type="NCBIfam" id="NF002368">
    <property type="entry name" value="PRK01346.1-5"/>
    <property type="match status" value="1"/>
</dbReference>
<dbReference type="InterPro" id="IPR000182">
    <property type="entry name" value="GNAT_dom"/>
</dbReference>
<dbReference type="InterPro" id="IPR022902">
    <property type="entry name" value="NAcTrfase_Eis"/>
</dbReference>
<dbReference type="AlphaFoldDB" id="A0A5N5US96"/>
<feature type="binding site" evidence="5">
    <location>
        <begin position="78"/>
        <end position="80"/>
    </location>
    <ligand>
        <name>acetyl-CoA</name>
        <dbReference type="ChEBI" id="CHEBI:57288"/>
    </ligand>
</feature>
<dbReference type="Gene3D" id="3.40.630.30">
    <property type="match status" value="2"/>
</dbReference>
<evidence type="ECO:0000313" key="8">
    <source>
        <dbReference type="Proteomes" id="UP000325690"/>
    </source>
</evidence>
<proteinExistence type="inferred from homology"/>
<evidence type="ECO:0000256" key="4">
    <source>
        <dbReference type="ARBA" id="ARBA00023315"/>
    </source>
</evidence>
<accession>A0A5N5US96</accession>
<feature type="domain" description="N-acetyltransferase" evidence="6">
    <location>
        <begin position="1"/>
        <end position="140"/>
    </location>
</feature>
<evidence type="ECO:0000313" key="7">
    <source>
        <dbReference type="EMBL" id="KAB7752481.1"/>
    </source>
</evidence>
<dbReference type="InterPro" id="IPR041380">
    <property type="entry name" value="Acetyltransf_17"/>
</dbReference>
<evidence type="ECO:0000256" key="2">
    <source>
        <dbReference type="ARBA" id="ARBA00022488"/>
    </source>
</evidence>
<organism evidence="7 8">
    <name type="scientific">Mycolicibacterium phlei DSM 43239 = CCUG 21000</name>
    <dbReference type="NCBI Taxonomy" id="1226750"/>
    <lineage>
        <taxon>Bacteria</taxon>
        <taxon>Bacillati</taxon>
        <taxon>Actinomycetota</taxon>
        <taxon>Actinomycetes</taxon>
        <taxon>Mycobacteriales</taxon>
        <taxon>Mycobacteriaceae</taxon>
        <taxon>Mycolicibacterium</taxon>
    </lineage>
</organism>
<comment type="subunit">
    <text evidence="5">Homohexamer; trimer of dimers.</text>
</comment>
<reference evidence="7 8" key="1">
    <citation type="submission" date="2012-10" db="EMBL/GenBank/DDBJ databases">
        <title>The draft sequence of the Mycobacterium pheli genome.</title>
        <authorList>
            <person name="Pettersson B.M.F."/>
            <person name="Das S."/>
            <person name="Dasgupta S."/>
            <person name="Bhattacharya A."/>
            <person name="Kirsebom L.A."/>
        </authorList>
    </citation>
    <scope>NUCLEOTIDE SEQUENCE [LARGE SCALE GENOMIC DNA]</scope>
    <source>
        <strain evidence="7 8">CCUG 21000</strain>
    </source>
</reference>
<keyword evidence="3 5" id="KW-0808">Transferase</keyword>
<dbReference type="InterPro" id="IPR051554">
    <property type="entry name" value="Acetyltransferase_Eis"/>
</dbReference>
<dbReference type="Gene3D" id="3.30.1050.10">
    <property type="entry name" value="SCP2 sterol-binding domain"/>
    <property type="match status" value="1"/>
</dbReference>
<dbReference type="GO" id="GO:0034069">
    <property type="term" value="F:aminoglycoside N-acetyltransferase activity"/>
    <property type="evidence" value="ECO:0007669"/>
    <property type="project" value="TreeGrafter"/>
</dbReference>
<name>A0A5N5US96_MYCPH</name>
<dbReference type="Proteomes" id="UP000325690">
    <property type="component" value="Unassembled WGS sequence"/>
</dbReference>
<feature type="binding site" evidence="5">
    <location>
        <begin position="113"/>
        <end position="114"/>
    </location>
    <ligand>
        <name>acetyl-CoA</name>
        <dbReference type="ChEBI" id="CHEBI:57288"/>
    </ligand>
</feature>
<dbReference type="PANTHER" id="PTHR37817">
    <property type="entry name" value="N-ACETYLTRANSFERASE EIS"/>
    <property type="match status" value="1"/>
</dbReference>
<protein>
    <recommendedName>
        <fullName evidence="6">N-acetyltransferase domain-containing protein</fullName>
    </recommendedName>
</protein>
<evidence type="ECO:0000256" key="1">
    <source>
        <dbReference type="ARBA" id="ARBA00009213"/>
    </source>
</evidence>
<feature type="active site" description="Proton acceptor; via carboxylate" evidence="5">
    <location>
        <position position="391"/>
    </location>
</feature>
<evidence type="ECO:0000256" key="3">
    <source>
        <dbReference type="ARBA" id="ARBA00022679"/>
    </source>
</evidence>